<name>A0A1I7WK13_HETBA</name>
<reference evidence="3" key="1">
    <citation type="submission" date="2016-11" db="UniProtKB">
        <authorList>
            <consortium name="WormBaseParasite"/>
        </authorList>
    </citation>
    <scope>IDENTIFICATION</scope>
</reference>
<dbReference type="AlphaFoldDB" id="A0A1I7WK13"/>
<keyword evidence="1" id="KW-0472">Membrane</keyword>
<protein>
    <submittedName>
        <fullName evidence="3">Uncharacterized protein</fullName>
    </submittedName>
</protein>
<evidence type="ECO:0000313" key="3">
    <source>
        <dbReference type="WBParaSite" id="Hba_05313"/>
    </source>
</evidence>
<keyword evidence="1" id="KW-0812">Transmembrane</keyword>
<evidence type="ECO:0000313" key="2">
    <source>
        <dbReference type="Proteomes" id="UP000095283"/>
    </source>
</evidence>
<dbReference type="WBParaSite" id="Hba_05313">
    <property type="protein sequence ID" value="Hba_05313"/>
    <property type="gene ID" value="Hba_05313"/>
</dbReference>
<accession>A0A1I7WK13</accession>
<sequence length="90" mass="11093">MTNETCEHWHTLFNRINHYFRDEIVLNGTEHASKEVCQIIDGELSSKLHYLYYLIYSILDYWPTMFLTFYFFTFQVKNWKDKDKSIRLLK</sequence>
<keyword evidence="2" id="KW-1185">Reference proteome</keyword>
<evidence type="ECO:0000256" key="1">
    <source>
        <dbReference type="SAM" id="Phobius"/>
    </source>
</evidence>
<proteinExistence type="predicted"/>
<keyword evidence="1" id="KW-1133">Transmembrane helix</keyword>
<feature type="transmembrane region" description="Helical" evidence="1">
    <location>
        <begin position="50"/>
        <end position="72"/>
    </location>
</feature>
<organism evidence="2 3">
    <name type="scientific">Heterorhabditis bacteriophora</name>
    <name type="common">Entomopathogenic nematode worm</name>
    <dbReference type="NCBI Taxonomy" id="37862"/>
    <lineage>
        <taxon>Eukaryota</taxon>
        <taxon>Metazoa</taxon>
        <taxon>Ecdysozoa</taxon>
        <taxon>Nematoda</taxon>
        <taxon>Chromadorea</taxon>
        <taxon>Rhabditida</taxon>
        <taxon>Rhabditina</taxon>
        <taxon>Rhabditomorpha</taxon>
        <taxon>Strongyloidea</taxon>
        <taxon>Heterorhabditidae</taxon>
        <taxon>Heterorhabditis</taxon>
    </lineage>
</organism>
<dbReference type="Proteomes" id="UP000095283">
    <property type="component" value="Unplaced"/>
</dbReference>